<organism evidence="1 2">
    <name type="scientific">Gigaspora margarita</name>
    <dbReference type="NCBI Taxonomy" id="4874"/>
    <lineage>
        <taxon>Eukaryota</taxon>
        <taxon>Fungi</taxon>
        <taxon>Fungi incertae sedis</taxon>
        <taxon>Mucoromycota</taxon>
        <taxon>Glomeromycotina</taxon>
        <taxon>Glomeromycetes</taxon>
        <taxon>Diversisporales</taxon>
        <taxon>Gigasporaceae</taxon>
        <taxon>Gigaspora</taxon>
    </lineage>
</organism>
<gene>
    <name evidence="1" type="ORF">GMARGA_LOCUS6405</name>
</gene>
<dbReference type="EMBL" id="CAJVQB010002893">
    <property type="protein sequence ID" value="CAG8590923.1"/>
    <property type="molecule type" value="Genomic_DNA"/>
</dbReference>
<comment type="caution">
    <text evidence="1">The sequence shown here is derived from an EMBL/GenBank/DDBJ whole genome shotgun (WGS) entry which is preliminary data.</text>
</comment>
<protein>
    <submittedName>
        <fullName evidence="1">33672_t:CDS:1</fullName>
    </submittedName>
</protein>
<accession>A0ABN7UGH0</accession>
<evidence type="ECO:0000313" key="1">
    <source>
        <dbReference type="EMBL" id="CAG8590923.1"/>
    </source>
</evidence>
<dbReference type="Proteomes" id="UP000789901">
    <property type="component" value="Unassembled WGS sequence"/>
</dbReference>
<keyword evidence="2" id="KW-1185">Reference proteome</keyword>
<sequence length="48" mass="5350">MSSNGIVKKSSLIELDLRLDYEDINRFVASAAILIVGREKNLIKDIMG</sequence>
<name>A0ABN7UGH0_GIGMA</name>
<proteinExistence type="predicted"/>
<evidence type="ECO:0000313" key="2">
    <source>
        <dbReference type="Proteomes" id="UP000789901"/>
    </source>
</evidence>
<reference evidence="1 2" key="1">
    <citation type="submission" date="2021-06" db="EMBL/GenBank/DDBJ databases">
        <authorList>
            <person name="Kallberg Y."/>
            <person name="Tangrot J."/>
            <person name="Rosling A."/>
        </authorList>
    </citation>
    <scope>NUCLEOTIDE SEQUENCE [LARGE SCALE GENOMIC DNA]</scope>
    <source>
        <strain evidence="1 2">120-4 pot B 10/14</strain>
    </source>
</reference>